<keyword evidence="4" id="KW-1185">Reference proteome</keyword>
<feature type="chain" id="PRO_5032872060" evidence="1">
    <location>
        <begin position="23"/>
        <end position="265"/>
    </location>
</feature>
<protein>
    <submittedName>
        <fullName evidence="3">ChaN family lipoprotein</fullName>
    </submittedName>
</protein>
<dbReference type="PROSITE" id="PS51257">
    <property type="entry name" value="PROKAR_LIPOPROTEIN"/>
    <property type="match status" value="1"/>
</dbReference>
<keyword evidence="3" id="KW-0449">Lipoprotein</keyword>
<gene>
    <name evidence="3" type="ORF">I0K15_05385</name>
</gene>
<feature type="domain" description="Haem-binding uptake Tiki superfamily ChaN" evidence="2">
    <location>
        <begin position="24"/>
        <end position="219"/>
    </location>
</feature>
<dbReference type="RefSeq" id="WP_196104375.1">
    <property type="nucleotide sequence ID" value="NZ_CP064942.1"/>
</dbReference>
<name>A0A7S9QEG4_9RHOB</name>
<evidence type="ECO:0000259" key="2">
    <source>
        <dbReference type="Pfam" id="PF04187"/>
    </source>
</evidence>
<accession>A0A7S9QEG4</accession>
<dbReference type="SUPFAM" id="SSF159501">
    <property type="entry name" value="EreA/ChaN-like"/>
    <property type="match status" value="1"/>
</dbReference>
<dbReference type="KEGG" id="poz:I0K15_05385"/>
<dbReference type="Proteomes" id="UP000594800">
    <property type="component" value="Chromosome"/>
</dbReference>
<sequence>MRLALALLLPLLAACTPPPDFAGEADVVVIGEVHGVADHHAFQASEVARLQPAAIVFEQVQGADTARLNGLLRQRASTEEIAERLNWEESGWPDFWLYHQVMLAAPGAQVVGGGAPVDLVRRASVLGAEGVFGADAALYGLDEPLPPAQRATRELEQFAVHCEAIPLSAMPGFVEAQRFRDARLAQAVLLARERVNGGQVVLITGNGHARVDWGVPAALATAAPELTTFSIGQVGPGDTTPFNDVRVADLPDQGDPCEAFAEGGT</sequence>
<proteinExistence type="predicted"/>
<dbReference type="Pfam" id="PF04187">
    <property type="entry name" value="Cofac_haem_bdg"/>
    <property type="match status" value="1"/>
</dbReference>
<feature type="signal peptide" evidence="1">
    <location>
        <begin position="1"/>
        <end position="22"/>
    </location>
</feature>
<dbReference type="InterPro" id="IPR007314">
    <property type="entry name" value="Cofac_haem-bd_dom"/>
</dbReference>
<evidence type="ECO:0000313" key="4">
    <source>
        <dbReference type="Proteomes" id="UP000594800"/>
    </source>
</evidence>
<dbReference type="EMBL" id="CP064942">
    <property type="protein sequence ID" value="QPH55176.1"/>
    <property type="molecule type" value="Genomic_DNA"/>
</dbReference>
<dbReference type="Gene3D" id="3.40.50.11550">
    <property type="match status" value="1"/>
</dbReference>
<reference evidence="3 4" key="1">
    <citation type="submission" date="2020-11" db="EMBL/GenBank/DDBJ databases">
        <title>Description of Pontivivens ytuae sp. nov. isolated from deep sea sediment of Mariana Trench.</title>
        <authorList>
            <person name="Wang Z."/>
            <person name="Sun Q.-L."/>
            <person name="Xu X.-D."/>
            <person name="Tang Y.-Z."/>
            <person name="Zhang J."/>
        </authorList>
    </citation>
    <scope>NUCLEOTIDE SEQUENCE [LARGE SCALE GENOMIC DNA]</scope>
    <source>
        <strain evidence="3 4">MT2928</strain>
    </source>
</reference>
<evidence type="ECO:0000313" key="3">
    <source>
        <dbReference type="EMBL" id="QPH55176.1"/>
    </source>
</evidence>
<organism evidence="3 4">
    <name type="scientific">Pontivivens ytuae</name>
    <dbReference type="NCBI Taxonomy" id="2789856"/>
    <lineage>
        <taxon>Bacteria</taxon>
        <taxon>Pseudomonadati</taxon>
        <taxon>Pseudomonadota</taxon>
        <taxon>Alphaproteobacteria</taxon>
        <taxon>Rhodobacterales</taxon>
        <taxon>Paracoccaceae</taxon>
        <taxon>Pontivivens</taxon>
    </lineage>
</organism>
<dbReference type="CDD" id="cd14727">
    <property type="entry name" value="ChanN-like"/>
    <property type="match status" value="1"/>
</dbReference>
<evidence type="ECO:0000256" key="1">
    <source>
        <dbReference type="SAM" id="SignalP"/>
    </source>
</evidence>
<keyword evidence="1" id="KW-0732">Signal</keyword>
<dbReference type="AlphaFoldDB" id="A0A7S9QEG4"/>